<dbReference type="GeneID" id="19172961"/>
<feature type="compositionally biased region" description="Acidic residues" evidence="1">
    <location>
        <begin position="91"/>
        <end position="101"/>
    </location>
</feature>
<dbReference type="RefSeq" id="XP_007737161.1">
    <property type="nucleotide sequence ID" value="XM_007738971.1"/>
</dbReference>
<feature type="compositionally biased region" description="Basic residues" evidence="1">
    <location>
        <begin position="256"/>
        <end position="267"/>
    </location>
</feature>
<dbReference type="HOGENOM" id="CLU_076133_0_0_1"/>
<dbReference type="Proteomes" id="UP000019478">
    <property type="component" value="Unassembled WGS sequence"/>
</dbReference>
<gene>
    <name evidence="2" type="ORF">A1O3_08875</name>
</gene>
<dbReference type="OrthoDB" id="5426872at2759"/>
<evidence type="ECO:0000256" key="1">
    <source>
        <dbReference type="SAM" id="MobiDB-lite"/>
    </source>
</evidence>
<feature type="compositionally biased region" description="Low complexity" evidence="1">
    <location>
        <begin position="158"/>
        <end position="170"/>
    </location>
</feature>
<evidence type="ECO:0000313" key="2">
    <source>
        <dbReference type="EMBL" id="EXJ79373.1"/>
    </source>
</evidence>
<feature type="compositionally biased region" description="Acidic residues" evidence="1">
    <location>
        <begin position="148"/>
        <end position="157"/>
    </location>
</feature>
<comment type="caution">
    <text evidence="2">The sequence shown here is derived from an EMBL/GenBank/DDBJ whole genome shotgun (WGS) entry which is preliminary data.</text>
</comment>
<accession>W9XGN9</accession>
<dbReference type="eggNOG" id="ENOG502SSNK">
    <property type="taxonomic scope" value="Eukaryota"/>
</dbReference>
<reference evidence="2 3" key="1">
    <citation type="submission" date="2013-03" db="EMBL/GenBank/DDBJ databases">
        <title>The Genome Sequence of Capronia epimyces CBS 606.96.</title>
        <authorList>
            <consortium name="The Broad Institute Genomics Platform"/>
            <person name="Cuomo C."/>
            <person name="de Hoog S."/>
            <person name="Gorbushina A."/>
            <person name="Walker B."/>
            <person name="Young S.K."/>
            <person name="Zeng Q."/>
            <person name="Gargeya S."/>
            <person name="Fitzgerald M."/>
            <person name="Haas B."/>
            <person name="Abouelleil A."/>
            <person name="Allen A.W."/>
            <person name="Alvarado L."/>
            <person name="Arachchi H.M."/>
            <person name="Berlin A.M."/>
            <person name="Chapman S.B."/>
            <person name="Gainer-Dewar J."/>
            <person name="Goldberg J."/>
            <person name="Griggs A."/>
            <person name="Gujja S."/>
            <person name="Hansen M."/>
            <person name="Howarth C."/>
            <person name="Imamovic A."/>
            <person name="Ireland A."/>
            <person name="Larimer J."/>
            <person name="McCowan C."/>
            <person name="Murphy C."/>
            <person name="Pearson M."/>
            <person name="Poon T.W."/>
            <person name="Priest M."/>
            <person name="Roberts A."/>
            <person name="Saif S."/>
            <person name="Shea T."/>
            <person name="Sisk P."/>
            <person name="Sykes S."/>
            <person name="Wortman J."/>
            <person name="Nusbaum C."/>
            <person name="Birren B."/>
        </authorList>
    </citation>
    <scope>NUCLEOTIDE SEQUENCE [LARGE SCALE GENOMIC DNA]</scope>
    <source>
        <strain evidence="2 3">CBS 606.96</strain>
    </source>
</reference>
<sequence>MAGLNALPTHRIHSTTRLSHREAHSFLTGFLERADIDAAYRPDSTLTERGPQAVSTGASPNLTLHHLKRILLGMEGKRVGGDLAGVGATDDGAEPENENENENTTATTTAATATAATRNKRGLEPTARDDGGAAAKKSKRKISNLAAEEGEDADADADAGPAAAVMAGSDADAEGWQDKDSFALTQTADNLEATAEDRHPGADLEQPADQAEEEEMMHVEVQGSAKKAKLSQQDKDERRRLKKLRNKEEKAQKAEKAKKKSKSKSKE</sequence>
<organism evidence="2 3">
    <name type="scientific">Capronia epimyces CBS 606.96</name>
    <dbReference type="NCBI Taxonomy" id="1182542"/>
    <lineage>
        <taxon>Eukaryota</taxon>
        <taxon>Fungi</taxon>
        <taxon>Dikarya</taxon>
        <taxon>Ascomycota</taxon>
        <taxon>Pezizomycotina</taxon>
        <taxon>Eurotiomycetes</taxon>
        <taxon>Chaetothyriomycetidae</taxon>
        <taxon>Chaetothyriales</taxon>
        <taxon>Herpotrichiellaceae</taxon>
        <taxon>Capronia</taxon>
    </lineage>
</organism>
<feature type="compositionally biased region" description="Low complexity" evidence="1">
    <location>
        <begin position="102"/>
        <end position="117"/>
    </location>
</feature>
<name>W9XGN9_9EURO</name>
<feature type="compositionally biased region" description="Basic and acidic residues" evidence="1">
    <location>
        <begin position="246"/>
        <end position="255"/>
    </location>
</feature>
<dbReference type="AlphaFoldDB" id="W9XGN9"/>
<protein>
    <submittedName>
        <fullName evidence="2">Uncharacterized protein</fullName>
    </submittedName>
</protein>
<dbReference type="EMBL" id="AMGY01000008">
    <property type="protein sequence ID" value="EXJ79373.1"/>
    <property type="molecule type" value="Genomic_DNA"/>
</dbReference>
<evidence type="ECO:0000313" key="3">
    <source>
        <dbReference type="Proteomes" id="UP000019478"/>
    </source>
</evidence>
<keyword evidence="3" id="KW-1185">Reference proteome</keyword>
<feature type="compositionally biased region" description="Basic and acidic residues" evidence="1">
    <location>
        <begin position="121"/>
        <end position="131"/>
    </location>
</feature>
<feature type="region of interest" description="Disordered" evidence="1">
    <location>
        <begin position="82"/>
        <end position="267"/>
    </location>
</feature>
<proteinExistence type="predicted"/>